<dbReference type="SUPFAM" id="SSF46689">
    <property type="entry name" value="Homeodomain-like"/>
    <property type="match status" value="1"/>
</dbReference>
<keyword evidence="2" id="KW-0238">DNA-binding</keyword>
<keyword evidence="7" id="KW-1185">Reference proteome</keyword>
<feature type="domain" description="HTH araC/xylS-type" evidence="5">
    <location>
        <begin position="607"/>
        <end position="706"/>
    </location>
</feature>
<dbReference type="Gene3D" id="1.10.10.60">
    <property type="entry name" value="Homeodomain-like"/>
    <property type="match status" value="2"/>
</dbReference>
<dbReference type="InterPro" id="IPR009057">
    <property type="entry name" value="Homeodomain-like_sf"/>
</dbReference>
<evidence type="ECO:0000256" key="4">
    <source>
        <dbReference type="SAM" id="Phobius"/>
    </source>
</evidence>
<keyword evidence="3" id="KW-0804">Transcription</keyword>
<proteinExistence type="predicted"/>
<evidence type="ECO:0000259" key="5">
    <source>
        <dbReference type="PROSITE" id="PS01124"/>
    </source>
</evidence>
<accession>A0ABU6PPB4</accession>
<evidence type="ECO:0000313" key="6">
    <source>
        <dbReference type="EMBL" id="MED5016723.1"/>
    </source>
</evidence>
<keyword evidence="4" id="KW-0812">Transmembrane</keyword>
<dbReference type="InterPro" id="IPR041522">
    <property type="entry name" value="CdaR_GGDEF"/>
</dbReference>
<name>A0ABU6PPB4_9BACL</name>
<dbReference type="Pfam" id="PF12833">
    <property type="entry name" value="HTH_18"/>
    <property type="match status" value="1"/>
</dbReference>
<evidence type="ECO:0000256" key="2">
    <source>
        <dbReference type="ARBA" id="ARBA00023125"/>
    </source>
</evidence>
<dbReference type="EMBL" id="JARTLD010000012">
    <property type="protein sequence ID" value="MED5016723.1"/>
    <property type="molecule type" value="Genomic_DNA"/>
</dbReference>
<sequence length="714" mass="81809">MGRKITPLFYRYLLSYVILLLIPILLIGLLDYQRFVGILQEEITLGHRHVLEQARSTFEAKINEMNKIAIEVSSKPELSPYKLNKSMSYALDAKDALRYTAANQFIHNVVLYLKDNPYMYSANTTYPVSAFAETIYQYQNWPSNQFLSDIRNLKKPVLRPAEPVVSKELNSDRTLTYMVPIPYNSASPYGVLLFFVEEDSVTKLLEGTLEERNGNSLILNGDGQIIAAMHHEPYLDSLEFKQAIQRTANGMALQTFNQQTYAISTLKVQHDGSTYVTLLPENDFLNKTKLVKSQFFLSVLILLLIGGVLIFLLMRLNYKPIAQLQIKFHHNKPAARNHLLLLLLRGRIFDEAVFHADGNEVGVVFTKPFYFVVLIDWTAAPFPIDLITEPDIQALEGMLRNCFESYHVDTMDETRNTFICAVSEEEKGEWHRLLQDLHDRLSDFSGNRVTMGVGGLYDDIGQVGKSYIEASTAVDYKLIKGNNTLITYGNIKTDNISSNWYPKEEMELLLQYMQQGDAAKVEQILQGLQGDMQQNRIPMHIARCICYDVVGCMIKTHFALSPLRSDEPYPDVFSLAKFDTMQDLVALVRRICLLVQESKEPAPNQSGAWIAHIEAHYAEHEFSVQRMADYFSVSRSYLNTAFKKLTGQTIMDFLDYYRLERAKQLLIGSDLPLKDVVQRIGYVDVSSFIRKFKQRFHVTPGEFRKLYVQNKEEA</sequence>
<dbReference type="RefSeq" id="WP_328275992.1">
    <property type="nucleotide sequence ID" value="NZ_JARTLD010000012.1"/>
</dbReference>
<evidence type="ECO:0000256" key="3">
    <source>
        <dbReference type="ARBA" id="ARBA00023163"/>
    </source>
</evidence>
<feature type="transmembrane region" description="Helical" evidence="4">
    <location>
        <begin position="12"/>
        <end position="30"/>
    </location>
</feature>
<keyword evidence="4" id="KW-1133">Transmembrane helix</keyword>
<dbReference type="PANTHER" id="PTHR43280">
    <property type="entry name" value="ARAC-FAMILY TRANSCRIPTIONAL REGULATOR"/>
    <property type="match status" value="1"/>
</dbReference>
<dbReference type="PROSITE" id="PS01124">
    <property type="entry name" value="HTH_ARAC_FAMILY_2"/>
    <property type="match status" value="1"/>
</dbReference>
<feature type="transmembrane region" description="Helical" evidence="4">
    <location>
        <begin position="295"/>
        <end position="314"/>
    </location>
</feature>
<dbReference type="InterPro" id="IPR018060">
    <property type="entry name" value="HTH_AraC"/>
</dbReference>
<comment type="caution">
    <text evidence="6">The sequence shown here is derived from an EMBL/GenBank/DDBJ whole genome shotgun (WGS) entry which is preliminary data.</text>
</comment>
<dbReference type="SMART" id="SM00342">
    <property type="entry name" value="HTH_ARAC"/>
    <property type="match status" value="1"/>
</dbReference>
<protein>
    <submittedName>
        <fullName evidence="6">Helix-turn-helix domain-containing protein</fullName>
    </submittedName>
</protein>
<evidence type="ECO:0000313" key="7">
    <source>
        <dbReference type="Proteomes" id="UP001343257"/>
    </source>
</evidence>
<gene>
    <name evidence="6" type="ORF">P9847_05310</name>
</gene>
<evidence type="ECO:0000256" key="1">
    <source>
        <dbReference type="ARBA" id="ARBA00023015"/>
    </source>
</evidence>
<dbReference type="PANTHER" id="PTHR43280:SF2">
    <property type="entry name" value="HTH-TYPE TRANSCRIPTIONAL REGULATOR EXSA"/>
    <property type="match status" value="1"/>
</dbReference>
<keyword evidence="1" id="KW-0805">Transcription regulation</keyword>
<dbReference type="Pfam" id="PF17853">
    <property type="entry name" value="GGDEF_2"/>
    <property type="match status" value="1"/>
</dbReference>
<dbReference type="Proteomes" id="UP001343257">
    <property type="component" value="Unassembled WGS sequence"/>
</dbReference>
<reference evidence="6 7" key="1">
    <citation type="submission" date="2023-03" db="EMBL/GenBank/DDBJ databases">
        <title>Bacillus Genome Sequencing.</title>
        <authorList>
            <person name="Dunlap C."/>
        </authorList>
    </citation>
    <scope>NUCLEOTIDE SEQUENCE [LARGE SCALE GENOMIC DNA]</scope>
    <source>
        <strain evidence="6 7">NRS-52</strain>
    </source>
</reference>
<keyword evidence="4" id="KW-0472">Membrane</keyword>
<organism evidence="6 7">
    <name type="scientific">Paenibacillus chibensis</name>
    <dbReference type="NCBI Taxonomy" id="59846"/>
    <lineage>
        <taxon>Bacteria</taxon>
        <taxon>Bacillati</taxon>
        <taxon>Bacillota</taxon>
        <taxon>Bacilli</taxon>
        <taxon>Bacillales</taxon>
        <taxon>Paenibacillaceae</taxon>
        <taxon>Paenibacillus</taxon>
    </lineage>
</organism>